<dbReference type="InterPro" id="IPR007793">
    <property type="entry name" value="DivIVA_fam"/>
</dbReference>
<organism evidence="8 9">
    <name type="scientific">Desulforamulus reducens (strain ATCC BAA-1160 / DSM 100696 / MI-1)</name>
    <name type="common">Desulfotomaculum reducens</name>
    <dbReference type="NCBI Taxonomy" id="349161"/>
    <lineage>
        <taxon>Bacteria</taxon>
        <taxon>Bacillati</taxon>
        <taxon>Bacillota</taxon>
        <taxon>Clostridia</taxon>
        <taxon>Eubacteriales</taxon>
        <taxon>Peptococcaceae</taxon>
        <taxon>Desulforamulus</taxon>
    </lineage>
</organism>
<evidence type="ECO:0000313" key="9">
    <source>
        <dbReference type="Proteomes" id="UP000001556"/>
    </source>
</evidence>
<reference evidence="8 9" key="1">
    <citation type="submission" date="2007-03" db="EMBL/GenBank/DDBJ databases">
        <title>Complete sequence of Desulfotomaculum reducens MI-1.</title>
        <authorList>
            <consortium name="US DOE Joint Genome Institute"/>
            <person name="Copeland A."/>
            <person name="Lucas S."/>
            <person name="Lapidus A."/>
            <person name="Barry K."/>
            <person name="Detter J.C."/>
            <person name="Glavina del Rio T."/>
            <person name="Hammon N."/>
            <person name="Israni S."/>
            <person name="Dalin E."/>
            <person name="Tice H."/>
            <person name="Pitluck S."/>
            <person name="Sims D."/>
            <person name="Brettin T."/>
            <person name="Bruce D."/>
            <person name="Han C."/>
            <person name="Tapia R."/>
            <person name="Schmutz J."/>
            <person name="Larimer F."/>
            <person name="Land M."/>
            <person name="Hauser L."/>
            <person name="Kyrpides N."/>
            <person name="Kim E."/>
            <person name="Tebo B.M."/>
            <person name="Richardson P."/>
        </authorList>
    </citation>
    <scope>NUCLEOTIDE SEQUENCE [LARGE SCALE GENOMIC DNA]</scope>
    <source>
        <strain evidence="8 9">MI-1</strain>
    </source>
</reference>
<gene>
    <name evidence="8" type="ordered locus">Dred_0716</name>
</gene>
<protein>
    <submittedName>
        <fullName evidence="8">DivIVA family protein</fullName>
    </submittedName>
</protein>
<comment type="subcellular location">
    <subcellularLocation>
        <location evidence="1">Cytoplasm</location>
    </subcellularLocation>
</comment>
<evidence type="ECO:0000256" key="7">
    <source>
        <dbReference type="SAM" id="Coils"/>
    </source>
</evidence>
<feature type="coiled-coil region" evidence="7">
    <location>
        <begin position="30"/>
        <end position="147"/>
    </location>
</feature>
<dbReference type="NCBIfam" id="TIGR03544">
    <property type="entry name" value="DivI1A_domain"/>
    <property type="match status" value="1"/>
</dbReference>
<evidence type="ECO:0000256" key="2">
    <source>
        <dbReference type="ARBA" id="ARBA00009008"/>
    </source>
</evidence>
<dbReference type="Pfam" id="PF05103">
    <property type="entry name" value="DivIVA"/>
    <property type="match status" value="1"/>
</dbReference>
<dbReference type="KEGG" id="drm:Dred_0716"/>
<sequence length="179" mass="20841">MSYLTPMEIQAKEFAKSLRGYDAKQVDLWVQKIKDNYEKLYVENHELKERLSQSEESIVHYRDLEDALQRTLVMAQKSAEDMKNNAERESKIMLEQAEVSSRAITQKAEEEAERMVKDATHKAENMLKMAEERVGAILEEYRRLEKQANVFKVKFKALLEAQLEMVEGKLGTVDEEHTA</sequence>
<evidence type="ECO:0000256" key="1">
    <source>
        <dbReference type="ARBA" id="ARBA00004496"/>
    </source>
</evidence>
<dbReference type="HOGENOM" id="CLU_076854_3_0_9"/>
<proteinExistence type="inferred from homology"/>
<dbReference type="AlphaFoldDB" id="A4J2F2"/>
<accession>A4J2F2</accession>
<evidence type="ECO:0000313" key="8">
    <source>
        <dbReference type="EMBL" id="ABO49255.1"/>
    </source>
</evidence>
<evidence type="ECO:0000256" key="5">
    <source>
        <dbReference type="ARBA" id="ARBA00023054"/>
    </source>
</evidence>
<dbReference type="PANTHER" id="PTHR35794:SF2">
    <property type="entry name" value="CELL DIVISION PROTEIN DIVIVA"/>
    <property type="match status" value="1"/>
</dbReference>
<keyword evidence="9" id="KW-1185">Reference proteome</keyword>
<name>A4J2F2_DESRM</name>
<dbReference type="RefSeq" id="WP_011877091.1">
    <property type="nucleotide sequence ID" value="NC_009253.1"/>
</dbReference>
<keyword evidence="5 7" id="KW-0175">Coiled coil</keyword>
<keyword evidence="4" id="KW-0132">Cell division</keyword>
<dbReference type="EMBL" id="CP000612">
    <property type="protein sequence ID" value="ABO49255.1"/>
    <property type="molecule type" value="Genomic_DNA"/>
</dbReference>
<evidence type="ECO:0000256" key="4">
    <source>
        <dbReference type="ARBA" id="ARBA00022618"/>
    </source>
</evidence>
<keyword evidence="3" id="KW-0963">Cytoplasm</keyword>
<dbReference type="InterPro" id="IPR019933">
    <property type="entry name" value="DivIVA_domain"/>
</dbReference>
<dbReference type="GO" id="GO:0051301">
    <property type="term" value="P:cell division"/>
    <property type="evidence" value="ECO:0007669"/>
    <property type="project" value="UniProtKB-KW"/>
</dbReference>
<keyword evidence="6" id="KW-0131">Cell cycle</keyword>
<dbReference type="GO" id="GO:0005737">
    <property type="term" value="C:cytoplasm"/>
    <property type="evidence" value="ECO:0007669"/>
    <property type="project" value="UniProtKB-SubCell"/>
</dbReference>
<comment type="similarity">
    <text evidence="2">Belongs to the DivIVA family.</text>
</comment>
<dbReference type="OrthoDB" id="9815492at2"/>
<dbReference type="STRING" id="349161.Dred_0716"/>
<dbReference type="PANTHER" id="PTHR35794">
    <property type="entry name" value="CELL DIVISION PROTEIN DIVIVA"/>
    <property type="match status" value="1"/>
</dbReference>
<dbReference type="Proteomes" id="UP000001556">
    <property type="component" value="Chromosome"/>
</dbReference>
<evidence type="ECO:0000256" key="3">
    <source>
        <dbReference type="ARBA" id="ARBA00022490"/>
    </source>
</evidence>
<dbReference type="Gene3D" id="6.10.250.660">
    <property type="match status" value="1"/>
</dbReference>
<evidence type="ECO:0000256" key="6">
    <source>
        <dbReference type="ARBA" id="ARBA00023306"/>
    </source>
</evidence>
<dbReference type="eggNOG" id="COG3599">
    <property type="taxonomic scope" value="Bacteria"/>
</dbReference>